<evidence type="ECO:0000313" key="2">
    <source>
        <dbReference type="EMBL" id="KXS18062.1"/>
    </source>
</evidence>
<feature type="transmembrane region" description="Helical" evidence="1">
    <location>
        <begin position="12"/>
        <end position="31"/>
    </location>
</feature>
<reference evidence="2 3" key="1">
    <citation type="journal article" date="2015" name="Genome Biol. Evol.">
        <title>Phylogenomic analyses indicate that early fungi evolved digesting cell walls of algal ancestors of land plants.</title>
        <authorList>
            <person name="Chang Y."/>
            <person name="Wang S."/>
            <person name="Sekimoto S."/>
            <person name="Aerts A.L."/>
            <person name="Choi C."/>
            <person name="Clum A."/>
            <person name="LaButti K.M."/>
            <person name="Lindquist E.A."/>
            <person name="Yee Ngan C."/>
            <person name="Ohm R.A."/>
            <person name="Salamov A.A."/>
            <person name="Grigoriev I.V."/>
            <person name="Spatafora J.W."/>
            <person name="Berbee M.L."/>
        </authorList>
    </citation>
    <scope>NUCLEOTIDE SEQUENCE [LARGE SCALE GENOMIC DNA]</scope>
    <source>
        <strain evidence="2 3">JEL478</strain>
    </source>
</reference>
<keyword evidence="1" id="KW-1133">Transmembrane helix</keyword>
<dbReference type="EMBL" id="KQ965743">
    <property type="protein sequence ID" value="KXS18062.1"/>
    <property type="molecule type" value="Genomic_DNA"/>
</dbReference>
<keyword evidence="3" id="KW-1185">Reference proteome</keyword>
<dbReference type="AlphaFoldDB" id="A0A139AMS3"/>
<name>A0A139AMS3_GONPJ</name>
<sequence>MCFLAHCGRNRFHFLLFLVLLLILANEYLIWVTSPQNTSRITTMTPELSLAPSTGSASTSATAVRAPLFDEEDCIGTYFGVAPANESEDEKPLFRLCVPKVKAQRSGKGSRCGPKQS</sequence>
<evidence type="ECO:0000256" key="1">
    <source>
        <dbReference type="SAM" id="Phobius"/>
    </source>
</evidence>
<organism evidence="2 3">
    <name type="scientific">Gonapodya prolifera (strain JEL478)</name>
    <name type="common">Monoblepharis prolifera</name>
    <dbReference type="NCBI Taxonomy" id="1344416"/>
    <lineage>
        <taxon>Eukaryota</taxon>
        <taxon>Fungi</taxon>
        <taxon>Fungi incertae sedis</taxon>
        <taxon>Chytridiomycota</taxon>
        <taxon>Chytridiomycota incertae sedis</taxon>
        <taxon>Monoblepharidomycetes</taxon>
        <taxon>Monoblepharidales</taxon>
        <taxon>Gonapodyaceae</taxon>
        <taxon>Gonapodya</taxon>
    </lineage>
</organism>
<keyword evidence="1" id="KW-0812">Transmembrane</keyword>
<proteinExistence type="predicted"/>
<gene>
    <name evidence="2" type="ORF">M427DRAFT_221171</name>
</gene>
<accession>A0A139AMS3</accession>
<keyword evidence="1" id="KW-0472">Membrane</keyword>
<dbReference type="Proteomes" id="UP000070544">
    <property type="component" value="Unassembled WGS sequence"/>
</dbReference>
<protein>
    <submittedName>
        <fullName evidence="2">Uncharacterized protein</fullName>
    </submittedName>
</protein>
<evidence type="ECO:0000313" key="3">
    <source>
        <dbReference type="Proteomes" id="UP000070544"/>
    </source>
</evidence>